<dbReference type="Proteomes" id="UP000887579">
    <property type="component" value="Unplaced"/>
</dbReference>
<protein>
    <submittedName>
        <fullName evidence="2">Uncharacterized protein</fullName>
    </submittedName>
</protein>
<sequence>MAGKSDGRLNFGSYENEKAHLPPTVTESNSKTGGFEGSDLFDEGYGNLPKGQNMVKKEVRDGNMAKKNAETELNIFKKIKTFIADKEKTDCTNKDIKDLSFLIEAITYISFLSIVTFLCISLYTPSNFETSQLMAGYFLSDDFPSPLNETSAFLDIQSVDDIWYYIENQFLNGIYWNEIFVSDDPSDKTLLNDNRYLGKVRLRMIRVSNTTCSAPDFFISEARECMPLYSKSVEDKEPFGPANSSAFIYTNGDELEDSTDFTTFESYTTYGAGGFVQYLPTDNYEEALEIVQNLKENEWIDTQTRMLFIDFTTYNFRKKVFIALKLYVEITPFDTFTFRTMKSVVVFRYEEFDDYLYLVFEAIFCAFTIFYFIQSMIEFLKKRSYFFDENLNRINFLIVLFSFTYIIVTVKCFVFFYRHVGDLLPKETYFDITEFVDAFRLRCYVLSFLSGTCWMKAYKYSGLNRDTVELGVTFYNAGKDFIGLSFIFMAFVGSFAIFSYIIYAGQCAAFIRYDESLFTLLRIILGQLDDKSMKRSFPLLTPILVISFVVVIFFILQNLFVAVFGNIHEKVLEEGLGDRFILSEFIADKFYRLLRLLKLAKEPKKIEKTTNILEWQETLQKCGYSEREFNASFAKFNIEKYDEISDSIKKMIENDLAKNMPQSRSRIDSETNKNIPESGIIDNQMILTGDMFKCLFQKLDTTKNTVKYTDNDFYFKKEF</sequence>
<evidence type="ECO:0000313" key="2">
    <source>
        <dbReference type="WBParaSite" id="ES5_v2.g17185.t1"/>
    </source>
</evidence>
<evidence type="ECO:0000313" key="1">
    <source>
        <dbReference type="Proteomes" id="UP000887579"/>
    </source>
</evidence>
<dbReference type="WBParaSite" id="ES5_v2.g17185.t1">
    <property type="protein sequence ID" value="ES5_v2.g17185.t1"/>
    <property type="gene ID" value="ES5_v2.g17185"/>
</dbReference>
<organism evidence="1 2">
    <name type="scientific">Panagrolaimus sp. ES5</name>
    <dbReference type="NCBI Taxonomy" id="591445"/>
    <lineage>
        <taxon>Eukaryota</taxon>
        <taxon>Metazoa</taxon>
        <taxon>Ecdysozoa</taxon>
        <taxon>Nematoda</taxon>
        <taxon>Chromadorea</taxon>
        <taxon>Rhabditida</taxon>
        <taxon>Tylenchina</taxon>
        <taxon>Panagrolaimomorpha</taxon>
        <taxon>Panagrolaimoidea</taxon>
        <taxon>Panagrolaimidae</taxon>
        <taxon>Panagrolaimus</taxon>
    </lineage>
</organism>
<reference evidence="2" key="1">
    <citation type="submission" date="2022-11" db="UniProtKB">
        <authorList>
            <consortium name="WormBaseParasite"/>
        </authorList>
    </citation>
    <scope>IDENTIFICATION</scope>
</reference>
<accession>A0AC34FIU0</accession>
<proteinExistence type="predicted"/>
<name>A0AC34FIU0_9BILA</name>